<accession>A0ABV3B1T4</accession>
<dbReference type="InterPro" id="IPR053152">
    <property type="entry name" value="Hydrolase_YcaC-like"/>
</dbReference>
<dbReference type="Gene3D" id="3.40.50.850">
    <property type="entry name" value="Isochorismatase-like"/>
    <property type="match status" value="1"/>
</dbReference>
<dbReference type="EMBL" id="JBEYXT010000092">
    <property type="protein sequence ID" value="MEU6803375.1"/>
    <property type="molecule type" value="Genomic_DNA"/>
</dbReference>
<gene>
    <name evidence="2" type="ORF">ABZ931_20530</name>
</gene>
<protein>
    <submittedName>
        <fullName evidence="2">Isochorismatase family protein</fullName>
    </submittedName>
</protein>
<proteinExistence type="predicted"/>
<dbReference type="InterPro" id="IPR000868">
    <property type="entry name" value="Isochorismatase-like_dom"/>
</dbReference>
<evidence type="ECO:0000313" key="3">
    <source>
        <dbReference type="Proteomes" id="UP001551189"/>
    </source>
</evidence>
<dbReference type="Proteomes" id="UP001551189">
    <property type="component" value="Unassembled WGS sequence"/>
</dbReference>
<dbReference type="PROSITE" id="PS51318">
    <property type="entry name" value="TAT"/>
    <property type="match status" value="1"/>
</dbReference>
<dbReference type="RefSeq" id="WP_359697301.1">
    <property type="nucleotide sequence ID" value="NZ_JBEYXT010000092.1"/>
</dbReference>
<keyword evidence="3" id="KW-1185">Reference proteome</keyword>
<organism evidence="2 3">
    <name type="scientific">Streptomyces neyagawaensis</name>
    <dbReference type="NCBI Taxonomy" id="42238"/>
    <lineage>
        <taxon>Bacteria</taxon>
        <taxon>Bacillati</taxon>
        <taxon>Actinomycetota</taxon>
        <taxon>Actinomycetes</taxon>
        <taxon>Kitasatosporales</taxon>
        <taxon>Streptomycetaceae</taxon>
        <taxon>Streptomyces</taxon>
    </lineage>
</organism>
<dbReference type="InterPro" id="IPR036380">
    <property type="entry name" value="Isochorismatase-like_sf"/>
</dbReference>
<sequence length="237" mass="25610">MDKKMSRRGVIAAAGAGAAAVTTSMVAPQAAAAASRGRSQEQLFTFDTTALVFIDYQPEMVEAIKSIDTRKMMIHARALARTAVKMGMPVVLSTIAVEMGVNQPTVPELRAEIPDVPEIDRTSMNAWDDPAFRRAIRETGRRKFIMLGLWTEICLAYPVAEMQAAGLRTAFTTDAVGGLSKEAHDLAVQRMIQAGSVPNTTIAQFAEAGLDWASPQGPIMREVGGWMTEELAKLDQA</sequence>
<evidence type="ECO:0000259" key="1">
    <source>
        <dbReference type="Pfam" id="PF00857"/>
    </source>
</evidence>
<name>A0ABV3B1T4_9ACTN</name>
<dbReference type="SUPFAM" id="SSF52499">
    <property type="entry name" value="Isochorismatase-like hydrolases"/>
    <property type="match status" value="1"/>
</dbReference>
<dbReference type="PANTHER" id="PTHR43559">
    <property type="entry name" value="HYDROLASE YCAC-RELATED"/>
    <property type="match status" value="1"/>
</dbReference>
<reference evidence="2 3" key="1">
    <citation type="submission" date="2024-06" db="EMBL/GenBank/DDBJ databases">
        <title>The Natural Products Discovery Center: Release of the First 8490 Sequenced Strains for Exploring Actinobacteria Biosynthetic Diversity.</title>
        <authorList>
            <person name="Kalkreuter E."/>
            <person name="Kautsar S.A."/>
            <person name="Yang D."/>
            <person name="Bader C.D."/>
            <person name="Teijaro C.N."/>
            <person name="Fluegel L."/>
            <person name="Davis C.M."/>
            <person name="Simpson J.R."/>
            <person name="Lauterbach L."/>
            <person name="Steele A.D."/>
            <person name="Gui C."/>
            <person name="Meng S."/>
            <person name="Li G."/>
            <person name="Viehrig K."/>
            <person name="Ye F."/>
            <person name="Su P."/>
            <person name="Kiefer A.F."/>
            <person name="Nichols A."/>
            <person name="Cepeda A.J."/>
            <person name="Yan W."/>
            <person name="Fan B."/>
            <person name="Jiang Y."/>
            <person name="Adhikari A."/>
            <person name="Zheng C.-J."/>
            <person name="Schuster L."/>
            <person name="Cowan T.M."/>
            <person name="Smanski M.J."/>
            <person name="Chevrette M.G."/>
            <person name="De Carvalho L.P.S."/>
            <person name="Shen B."/>
        </authorList>
    </citation>
    <scope>NUCLEOTIDE SEQUENCE [LARGE SCALE GENOMIC DNA]</scope>
    <source>
        <strain evidence="2 3">NPDC046851</strain>
    </source>
</reference>
<evidence type="ECO:0000313" key="2">
    <source>
        <dbReference type="EMBL" id="MEU6803375.1"/>
    </source>
</evidence>
<dbReference type="PANTHER" id="PTHR43559:SF1">
    <property type="entry name" value="HYDROLASE"/>
    <property type="match status" value="1"/>
</dbReference>
<dbReference type="Pfam" id="PF00857">
    <property type="entry name" value="Isochorismatase"/>
    <property type="match status" value="1"/>
</dbReference>
<feature type="domain" description="Isochorismatase-like" evidence="1">
    <location>
        <begin position="49"/>
        <end position="201"/>
    </location>
</feature>
<comment type="caution">
    <text evidence="2">The sequence shown here is derived from an EMBL/GenBank/DDBJ whole genome shotgun (WGS) entry which is preliminary data.</text>
</comment>
<dbReference type="InterPro" id="IPR006311">
    <property type="entry name" value="TAT_signal"/>
</dbReference>